<evidence type="ECO:0000313" key="3">
    <source>
        <dbReference type="Proteomes" id="UP000708338"/>
    </source>
</evidence>
<gene>
    <name evidence="2" type="ORF">GPL26_03710</name>
</gene>
<accession>A0AA41FC49</accession>
<evidence type="ECO:0000256" key="1">
    <source>
        <dbReference type="SAM" id="Phobius"/>
    </source>
</evidence>
<keyword evidence="1" id="KW-0472">Membrane</keyword>
<dbReference type="AlphaFoldDB" id="A0AA41FC49"/>
<organism evidence="2 3">
    <name type="scientific">Enterocloster citroniae</name>
    <dbReference type="NCBI Taxonomy" id="358743"/>
    <lineage>
        <taxon>Bacteria</taxon>
        <taxon>Bacillati</taxon>
        <taxon>Bacillota</taxon>
        <taxon>Clostridia</taxon>
        <taxon>Lachnospirales</taxon>
        <taxon>Lachnospiraceae</taxon>
        <taxon>Enterocloster</taxon>
    </lineage>
</organism>
<evidence type="ECO:0008006" key="4">
    <source>
        <dbReference type="Google" id="ProtNLM"/>
    </source>
</evidence>
<feature type="transmembrane region" description="Helical" evidence="1">
    <location>
        <begin position="49"/>
        <end position="74"/>
    </location>
</feature>
<feature type="transmembrane region" description="Helical" evidence="1">
    <location>
        <begin position="80"/>
        <end position="100"/>
    </location>
</feature>
<proteinExistence type="predicted"/>
<dbReference type="EMBL" id="WQPS01000004">
    <property type="protein sequence ID" value="MBT9808747.1"/>
    <property type="molecule type" value="Genomic_DNA"/>
</dbReference>
<reference evidence="2" key="1">
    <citation type="journal article" date="2021" name="Gut Microbes">
        <title>A synthetic consortium of 100 gut commensals modulates the composition and function in a colon model of the microbiome of elderly subjects.</title>
        <authorList>
            <person name="Perez M."/>
            <person name="Ntemiri A."/>
            <person name="Tan H."/>
            <person name="Harris H.M.B."/>
            <person name="Roager H.M."/>
            <person name="Ribiere C."/>
            <person name="O'Toole P.W."/>
        </authorList>
    </citation>
    <scope>NUCLEOTIDE SEQUENCE</scope>
    <source>
        <strain evidence="2">MCC335</strain>
    </source>
</reference>
<dbReference type="Proteomes" id="UP000708338">
    <property type="component" value="Unassembled WGS sequence"/>
</dbReference>
<name>A0AA41FC49_9FIRM</name>
<protein>
    <recommendedName>
        <fullName evidence="4">Dihydropteridine reductase</fullName>
    </recommendedName>
</protein>
<evidence type="ECO:0000313" key="2">
    <source>
        <dbReference type="EMBL" id="MBT9808747.1"/>
    </source>
</evidence>
<keyword evidence="1" id="KW-1133">Transmembrane helix</keyword>
<sequence length="124" mass="13969">MEEKDKKFTYTYSAGEQEEIKNIRQKYLPPEENKMEQLRKLDESATKKGTIVSLIVGIISTLVLGIGMCCTMVWADRLFIPGIGIGILGLAGIGITYPLYVNITKKEREKLAPKVMELTNELMK</sequence>
<comment type="caution">
    <text evidence="2">The sequence shown here is derived from an EMBL/GenBank/DDBJ whole genome shotgun (WGS) entry which is preliminary data.</text>
</comment>
<dbReference type="RefSeq" id="WP_117450648.1">
    <property type="nucleotide sequence ID" value="NZ_CABJDD010000002.1"/>
</dbReference>
<keyword evidence="1" id="KW-0812">Transmembrane</keyword>